<organism evidence="1 2">
    <name type="scientific">Pleurostoma richardsiae</name>
    <dbReference type="NCBI Taxonomy" id="41990"/>
    <lineage>
        <taxon>Eukaryota</taxon>
        <taxon>Fungi</taxon>
        <taxon>Dikarya</taxon>
        <taxon>Ascomycota</taxon>
        <taxon>Pezizomycotina</taxon>
        <taxon>Sordariomycetes</taxon>
        <taxon>Sordariomycetidae</taxon>
        <taxon>Calosphaeriales</taxon>
        <taxon>Pleurostomataceae</taxon>
        <taxon>Pleurostoma</taxon>
    </lineage>
</organism>
<keyword evidence="2" id="KW-1185">Reference proteome</keyword>
<dbReference type="EMBL" id="JANBVO010000019">
    <property type="protein sequence ID" value="KAJ9143428.1"/>
    <property type="molecule type" value="Genomic_DNA"/>
</dbReference>
<dbReference type="Proteomes" id="UP001174694">
    <property type="component" value="Unassembled WGS sequence"/>
</dbReference>
<gene>
    <name evidence="1" type="ORF">NKR23_g6501</name>
</gene>
<sequence length="230" mass="25638">MDNIEIIELLQKAGARLLRDELLLLRAIERRAWSAARYFLPTISDLGPQTRQTCLVNTLTATCSFHRDAGVDFFYTLVTWFSTNNLLSNGLIGRCIDVAIFYGNTIALIHFYAIYDSPTERQRLAYARIAVEEGWFAFAEWLLNGQYDPDTLCTAVRMACSTEDTAFLQRFLLWRPSGDADASRADTEEVALGIAVASAARGVLELLFAGGIRPCLIPAVDDDYGLFDCS</sequence>
<name>A0AA38VP21_9PEZI</name>
<accession>A0AA38VP21</accession>
<dbReference type="AlphaFoldDB" id="A0AA38VP21"/>
<protein>
    <submittedName>
        <fullName evidence="1">Uncharacterized protein</fullName>
    </submittedName>
</protein>
<reference evidence="1" key="1">
    <citation type="submission" date="2022-07" db="EMBL/GenBank/DDBJ databases">
        <title>Fungi with potential for degradation of polypropylene.</title>
        <authorList>
            <person name="Gostincar C."/>
        </authorList>
    </citation>
    <scope>NUCLEOTIDE SEQUENCE</scope>
    <source>
        <strain evidence="1">EXF-13308</strain>
    </source>
</reference>
<evidence type="ECO:0000313" key="1">
    <source>
        <dbReference type="EMBL" id="KAJ9143428.1"/>
    </source>
</evidence>
<comment type="caution">
    <text evidence="1">The sequence shown here is derived from an EMBL/GenBank/DDBJ whole genome shotgun (WGS) entry which is preliminary data.</text>
</comment>
<proteinExistence type="predicted"/>
<evidence type="ECO:0000313" key="2">
    <source>
        <dbReference type="Proteomes" id="UP001174694"/>
    </source>
</evidence>